<dbReference type="AlphaFoldDB" id="A0A1F2WHI3"/>
<dbReference type="InterPro" id="IPR036569">
    <property type="entry name" value="RpiB_LacA_LacB_sf"/>
</dbReference>
<protein>
    <submittedName>
        <fullName evidence="4">Ribose 5-phosphate isomerase B</fullName>
    </submittedName>
</protein>
<dbReference type="NCBIfam" id="NF004051">
    <property type="entry name" value="PRK05571.1"/>
    <property type="match status" value="1"/>
</dbReference>
<dbReference type="NCBIfam" id="TIGR01120">
    <property type="entry name" value="rpiB"/>
    <property type="match status" value="1"/>
</dbReference>
<proteinExistence type="inferred from homology"/>
<dbReference type="PIRSF" id="PIRSF005384">
    <property type="entry name" value="RpiB_LacA_B"/>
    <property type="match status" value="1"/>
</dbReference>
<dbReference type="PANTHER" id="PTHR30345">
    <property type="entry name" value="RIBOSE-5-PHOSPHATE ISOMERASE B"/>
    <property type="match status" value="1"/>
</dbReference>
<dbReference type="STRING" id="1797197.A2Y75_03685"/>
<dbReference type="NCBIfam" id="TIGR00689">
    <property type="entry name" value="rpiB_lacA_lacB"/>
    <property type="match status" value="1"/>
</dbReference>
<sequence>MKVALGCDHAGYALKDVISACLQSSGHEVIDEGTSSADSCDYPDFAAKVARKVATGDAERGVVICATGIGMSMAANKVPGIRAALCNDLYTARLSRLHNDANVLALGARIIGPGLAEEIVRTWMETVFEGGRHARRVGKFGEIEERNGGRP</sequence>
<evidence type="ECO:0000313" key="5">
    <source>
        <dbReference type="Proteomes" id="UP000177876"/>
    </source>
</evidence>
<evidence type="ECO:0000256" key="2">
    <source>
        <dbReference type="ARBA" id="ARBA00023235"/>
    </source>
</evidence>
<dbReference type="InterPro" id="IPR003500">
    <property type="entry name" value="RpiB_LacA_LacB"/>
</dbReference>
<evidence type="ECO:0000313" key="4">
    <source>
        <dbReference type="EMBL" id="OFW56312.1"/>
    </source>
</evidence>
<dbReference type="GO" id="GO:0016861">
    <property type="term" value="F:intramolecular oxidoreductase activity, interconverting aldoses and ketoses"/>
    <property type="evidence" value="ECO:0007669"/>
    <property type="project" value="UniProtKB-ARBA"/>
</dbReference>
<dbReference type="PANTHER" id="PTHR30345:SF0">
    <property type="entry name" value="DNA DAMAGE-REPAIR_TOLERATION PROTEIN DRT102"/>
    <property type="match status" value="1"/>
</dbReference>
<feature type="active site" description="Proton acceptor" evidence="3">
    <location>
        <position position="65"/>
    </location>
</feature>
<dbReference type="SUPFAM" id="SSF89623">
    <property type="entry name" value="Ribose/Galactose isomerase RpiB/AlsB"/>
    <property type="match status" value="1"/>
</dbReference>
<dbReference type="EMBL" id="MELK01000047">
    <property type="protein sequence ID" value="OFW56312.1"/>
    <property type="molecule type" value="Genomic_DNA"/>
</dbReference>
<evidence type="ECO:0000256" key="3">
    <source>
        <dbReference type="PIRSR" id="PIRSR005384-1"/>
    </source>
</evidence>
<dbReference type="InterPro" id="IPR004785">
    <property type="entry name" value="RpiB"/>
</dbReference>
<dbReference type="Gene3D" id="3.40.1400.10">
    <property type="entry name" value="Sugar-phosphate isomerase, RpiB/LacA/LacB"/>
    <property type="match status" value="1"/>
</dbReference>
<evidence type="ECO:0000256" key="1">
    <source>
        <dbReference type="ARBA" id="ARBA00008754"/>
    </source>
</evidence>
<comment type="caution">
    <text evidence="4">The sequence shown here is derived from an EMBL/GenBank/DDBJ whole genome shotgun (WGS) entry which is preliminary data.</text>
</comment>
<reference evidence="4 5" key="1">
    <citation type="journal article" date="2016" name="Nat. Commun.">
        <title>Thousands of microbial genomes shed light on interconnected biogeochemical processes in an aquifer system.</title>
        <authorList>
            <person name="Anantharaman K."/>
            <person name="Brown C.T."/>
            <person name="Hug L.A."/>
            <person name="Sharon I."/>
            <person name="Castelle C.J."/>
            <person name="Probst A.J."/>
            <person name="Thomas B.C."/>
            <person name="Singh A."/>
            <person name="Wilkins M.J."/>
            <person name="Karaoz U."/>
            <person name="Brodie E.L."/>
            <person name="Williams K.H."/>
            <person name="Hubbard S.S."/>
            <person name="Banfield J.F."/>
        </authorList>
    </citation>
    <scope>NUCLEOTIDE SEQUENCE [LARGE SCALE GENOMIC DNA]</scope>
</reference>
<dbReference type="Pfam" id="PF02502">
    <property type="entry name" value="LacAB_rpiB"/>
    <property type="match status" value="1"/>
</dbReference>
<dbReference type="GO" id="GO:0005975">
    <property type="term" value="P:carbohydrate metabolic process"/>
    <property type="evidence" value="ECO:0007669"/>
    <property type="project" value="InterPro"/>
</dbReference>
<comment type="similarity">
    <text evidence="1">Belongs to the LacAB/RpiB family.</text>
</comment>
<dbReference type="Proteomes" id="UP000177876">
    <property type="component" value="Unassembled WGS sequence"/>
</dbReference>
<accession>A0A1F2WHI3</accession>
<keyword evidence="2 4" id="KW-0413">Isomerase</keyword>
<organism evidence="4 5">
    <name type="scientific">Candidatus Solincola sediminis</name>
    <dbReference type="NCBI Taxonomy" id="1797199"/>
    <lineage>
        <taxon>Bacteria</taxon>
        <taxon>Bacillati</taxon>
        <taxon>Actinomycetota</taxon>
        <taxon>Candidatus Geothermincolia</taxon>
        <taxon>Candidatus Geothermincolales</taxon>
        <taxon>Candidatus Geothermincolaceae</taxon>
        <taxon>Candidatus Solincola</taxon>
    </lineage>
</organism>
<feature type="active site" description="Proton donor" evidence="3">
    <location>
        <position position="98"/>
    </location>
</feature>
<name>A0A1F2WHI3_9ACTN</name>
<gene>
    <name evidence="4" type="ORF">A2Y75_03685</name>
</gene>